<dbReference type="AlphaFoldDB" id="A0AAW0AXI1"/>
<dbReference type="GO" id="GO:0004777">
    <property type="term" value="F:succinate-semialdehyde dehydrogenase (NAD+) activity"/>
    <property type="evidence" value="ECO:0007669"/>
    <property type="project" value="TreeGrafter"/>
</dbReference>
<protein>
    <recommendedName>
        <fullName evidence="2">Aldehyde dehydrogenase domain-containing protein</fullName>
    </recommendedName>
</protein>
<evidence type="ECO:0000313" key="4">
    <source>
        <dbReference type="Proteomes" id="UP001383192"/>
    </source>
</evidence>
<dbReference type="Pfam" id="PF00171">
    <property type="entry name" value="Aldedh"/>
    <property type="match status" value="1"/>
</dbReference>
<name>A0AAW0AXI1_9AGAR</name>
<dbReference type="InterPro" id="IPR016162">
    <property type="entry name" value="Ald_DH_N"/>
</dbReference>
<dbReference type="InterPro" id="IPR016161">
    <property type="entry name" value="Ald_DH/histidinol_DH"/>
</dbReference>
<proteinExistence type="predicted"/>
<dbReference type="InterPro" id="IPR015590">
    <property type="entry name" value="Aldehyde_DH_dom"/>
</dbReference>
<keyword evidence="1" id="KW-0560">Oxidoreductase</keyword>
<organism evidence="3 4">
    <name type="scientific">Paramarasmius palmivorus</name>
    <dbReference type="NCBI Taxonomy" id="297713"/>
    <lineage>
        <taxon>Eukaryota</taxon>
        <taxon>Fungi</taxon>
        <taxon>Dikarya</taxon>
        <taxon>Basidiomycota</taxon>
        <taxon>Agaricomycotina</taxon>
        <taxon>Agaricomycetes</taxon>
        <taxon>Agaricomycetidae</taxon>
        <taxon>Agaricales</taxon>
        <taxon>Marasmiineae</taxon>
        <taxon>Marasmiaceae</taxon>
        <taxon>Paramarasmius</taxon>
    </lineage>
</organism>
<evidence type="ECO:0000259" key="2">
    <source>
        <dbReference type="Pfam" id="PF00171"/>
    </source>
</evidence>
<evidence type="ECO:0000256" key="1">
    <source>
        <dbReference type="ARBA" id="ARBA00023002"/>
    </source>
</evidence>
<dbReference type="PANTHER" id="PTHR43353">
    <property type="entry name" value="SUCCINATE-SEMIALDEHYDE DEHYDROGENASE, MITOCHONDRIAL"/>
    <property type="match status" value="1"/>
</dbReference>
<dbReference type="Gene3D" id="3.40.605.10">
    <property type="entry name" value="Aldehyde Dehydrogenase, Chain A, domain 1"/>
    <property type="match status" value="1"/>
</dbReference>
<sequence>MEVCKETWESKIVRKVTFTGSTLVAKLLTGMAASTLKRTHGPLIHTCAVQKDIRHVEDAVSKGASILVGGKPIGDPNTSFTPTVLFNVSPTALLRTEETFGPLASLTKFTTEDEVIQLANNTNVGLAGYFFSRDVGRVWRVVEALEVGMVGANMGLISQDVIPFGGVKERGVGREGEPHGIEEYLNEKIVVFGVGGWEVVGSGSGSGRRCLDSELFISIVTVVNHSENE</sequence>
<accession>A0AAW0AXI1</accession>
<dbReference type="InterPro" id="IPR050740">
    <property type="entry name" value="Aldehyde_DH_Superfamily"/>
</dbReference>
<comment type="caution">
    <text evidence="3">The sequence shown here is derived from an EMBL/GenBank/DDBJ whole genome shotgun (WGS) entry which is preliminary data.</text>
</comment>
<dbReference type="EMBL" id="JAYKXP010000243">
    <property type="protein sequence ID" value="KAK7017922.1"/>
    <property type="molecule type" value="Genomic_DNA"/>
</dbReference>
<dbReference type="GO" id="GO:0009450">
    <property type="term" value="P:gamma-aminobutyric acid catabolic process"/>
    <property type="evidence" value="ECO:0007669"/>
    <property type="project" value="TreeGrafter"/>
</dbReference>
<keyword evidence="4" id="KW-1185">Reference proteome</keyword>
<dbReference type="Proteomes" id="UP001383192">
    <property type="component" value="Unassembled WGS sequence"/>
</dbReference>
<dbReference type="InterPro" id="IPR016163">
    <property type="entry name" value="Ald_DH_C"/>
</dbReference>
<reference evidence="3 4" key="1">
    <citation type="submission" date="2024-01" db="EMBL/GenBank/DDBJ databases">
        <title>A draft genome for a cacao thread blight-causing isolate of Paramarasmius palmivorus.</title>
        <authorList>
            <person name="Baruah I.K."/>
            <person name="Bukari Y."/>
            <person name="Amoako-Attah I."/>
            <person name="Meinhardt L.W."/>
            <person name="Bailey B.A."/>
            <person name="Cohen S.P."/>
        </authorList>
    </citation>
    <scope>NUCLEOTIDE SEQUENCE [LARGE SCALE GENOMIC DNA]</scope>
    <source>
        <strain evidence="3 4">GH-12</strain>
    </source>
</reference>
<dbReference type="Gene3D" id="3.40.309.10">
    <property type="entry name" value="Aldehyde Dehydrogenase, Chain A, domain 2"/>
    <property type="match status" value="1"/>
</dbReference>
<feature type="domain" description="Aldehyde dehydrogenase" evidence="2">
    <location>
        <begin position="40"/>
        <end position="190"/>
    </location>
</feature>
<gene>
    <name evidence="3" type="ORF">VNI00_018513</name>
</gene>
<evidence type="ECO:0000313" key="3">
    <source>
        <dbReference type="EMBL" id="KAK7017922.1"/>
    </source>
</evidence>
<dbReference type="PANTHER" id="PTHR43353:SF5">
    <property type="entry name" value="SUCCINATE-SEMIALDEHYDE DEHYDROGENASE, MITOCHONDRIAL"/>
    <property type="match status" value="1"/>
</dbReference>
<dbReference type="SUPFAM" id="SSF53720">
    <property type="entry name" value="ALDH-like"/>
    <property type="match status" value="1"/>
</dbReference>